<name>A0AAD5TJF3_9FUNG</name>
<dbReference type="SUPFAM" id="SSF51905">
    <property type="entry name" value="FAD/NAD(P)-binding domain"/>
    <property type="match status" value="1"/>
</dbReference>
<feature type="domain" description="FAD-binding" evidence="5">
    <location>
        <begin position="317"/>
        <end position="372"/>
    </location>
</feature>
<comment type="caution">
    <text evidence="6">The sequence shown here is derived from an EMBL/GenBank/DDBJ whole genome shotgun (WGS) entry which is preliminary data.</text>
</comment>
<keyword evidence="1" id="KW-0285">Flavoprotein</keyword>
<dbReference type="GO" id="GO:0046677">
    <property type="term" value="P:response to antibiotic"/>
    <property type="evidence" value="ECO:0007669"/>
    <property type="project" value="InterPro"/>
</dbReference>
<keyword evidence="7" id="KW-1185">Reference proteome</keyword>
<evidence type="ECO:0000256" key="2">
    <source>
        <dbReference type="ARBA" id="ARBA00022827"/>
    </source>
</evidence>
<dbReference type="InterPro" id="IPR043683">
    <property type="entry name" value="TetX_monooxygenase"/>
</dbReference>
<evidence type="ECO:0000256" key="1">
    <source>
        <dbReference type="ARBA" id="ARBA00022630"/>
    </source>
</evidence>
<reference evidence="6" key="1">
    <citation type="submission" date="2020-05" db="EMBL/GenBank/DDBJ databases">
        <title>Phylogenomic resolution of chytrid fungi.</title>
        <authorList>
            <person name="Stajich J.E."/>
            <person name="Amses K."/>
            <person name="Simmons R."/>
            <person name="Seto K."/>
            <person name="Myers J."/>
            <person name="Bonds A."/>
            <person name="Quandt C.A."/>
            <person name="Barry K."/>
            <person name="Liu P."/>
            <person name="Grigoriev I."/>
            <person name="Longcore J.E."/>
            <person name="James T.Y."/>
        </authorList>
    </citation>
    <scope>NUCLEOTIDE SEQUENCE</scope>
    <source>
        <strain evidence="6">JEL0379</strain>
    </source>
</reference>
<keyword evidence="3" id="KW-0560">Oxidoreductase</keyword>
<dbReference type="Gene3D" id="3.50.50.60">
    <property type="entry name" value="FAD/NAD(P)-binding domain"/>
    <property type="match status" value="1"/>
</dbReference>
<dbReference type="InterPro" id="IPR002938">
    <property type="entry name" value="FAD-bd"/>
</dbReference>
<dbReference type="GO" id="GO:0004497">
    <property type="term" value="F:monooxygenase activity"/>
    <property type="evidence" value="ECO:0007669"/>
    <property type="project" value="UniProtKB-KW"/>
</dbReference>
<dbReference type="PANTHER" id="PTHR46972">
    <property type="entry name" value="MONOOXYGENASE ASQM-RELATED"/>
    <property type="match status" value="1"/>
</dbReference>
<sequence>MTLPSHTPAAAAAAADAAATSSTPPTIAIIGAGPGGLTLGRILQTRNIPFTIYEFDSNAEARSQGGTLDLHAEGGQKALETAGLKDDFLRLARSEGQDMRILDKDGGVRMEEVHDEEDQSRPEIDRKLLRKMLLDSIDPAAIKWGHALKEVRKEHDNSSSSRHTLLFKNGESATADLVIGADGAWSRIRPLVSAEKPTYSGVSFVEVHLKDVQKKHPDIAALVGRGTMFALGNSRALIAQVQGGGDIRVYAALRCPEAEAPKFTDMSAQGEKALVLSLFDGWHPSLTKLITHADAGFLTRPIYALPPAHVWKHVPGVTLLGDAAHVMSPFAGEGVNLAMTDARDLALAIAESASLDEAVKNYEAALFPRAEASARESAQNMDLFIAPNGLEDALAVFASHGPPPS</sequence>
<dbReference type="Proteomes" id="UP001212152">
    <property type="component" value="Unassembled WGS sequence"/>
</dbReference>
<proteinExistence type="inferred from homology"/>
<feature type="domain" description="FAD-binding" evidence="5">
    <location>
        <begin position="27"/>
        <end position="220"/>
    </location>
</feature>
<dbReference type="HAMAP" id="MF_00845">
    <property type="entry name" value="TetX_monooxygenase"/>
    <property type="match status" value="1"/>
</dbReference>
<organism evidence="6 7">
    <name type="scientific">Geranomyces variabilis</name>
    <dbReference type="NCBI Taxonomy" id="109894"/>
    <lineage>
        <taxon>Eukaryota</taxon>
        <taxon>Fungi</taxon>
        <taxon>Fungi incertae sedis</taxon>
        <taxon>Chytridiomycota</taxon>
        <taxon>Chytridiomycota incertae sedis</taxon>
        <taxon>Chytridiomycetes</taxon>
        <taxon>Spizellomycetales</taxon>
        <taxon>Powellomycetaceae</taxon>
        <taxon>Geranomyces</taxon>
    </lineage>
</organism>
<keyword evidence="4" id="KW-0503">Monooxygenase</keyword>
<evidence type="ECO:0000256" key="3">
    <source>
        <dbReference type="ARBA" id="ARBA00023002"/>
    </source>
</evidence>
<accession>A0AAD5TJF3</accession>
<dbReference type="Pfam" id="PF01494">
    <property type="entry name" value="FAD_binding_3"/>
    <property type="match status" value="2"/>
</dbReference>
<gene>
    <name evidence="6" type="ORF">HDU87_003680</name>
</gene>
<dbReference type="InterPro" id="IPR036188">
    <property type="entry name" value="FAD/NAD-bd_sf"/>
</dbReference>
<dbReference type="PANTHER" id="PTHR46972:SF1">
    <property type="entry name" value="FAD DEPENDENT OXIDOREDUCTASE DOMAIN-CONTAINING PROTEIN"/>
    <property type="match status" value="1"/>
</dbReference>
<dbReference type="AlphaFoldDB" id="A0AAD5TJF3"/>
<evidence type="ECO:0000259" key="5">
    <source>
        <dbReference type="Pfam" id="PF01494"/>
    </source>
</evidence>
<dbReference type="EMBL" id="JADGJQ010000027">
    <property type="protein sequence ID" value="KAJ3178365.1"/>
    <property type="molecule type" value="Genomic_DNA"/>
</dbReference>
<evidence type="ECO:0000256" key="4">
    <source>
        <dbReference type="ARBA" id="ARBA00023033"/>
    </source>
</evidence>
<evidence type="ECO:0000313" key="7">
    <source>
        <dbReference type="Proteomes" id="UP001212152"/>
    </source>
</evidence>
<keyword evidence="2" id="KW-0274">FAD</keyword>
<evidence type="ECO:0000313" key="6">
    <source>
        <dbReference type="EMBL" id="KAJ3178365.1"/>
    </source>
</evidence>
<dbReference type="PRINTS" id="PR00420">
    <property type="entry name" value="RNGMNOXGNASE"/>
</dbReference>
<dbReference type="GO" id="GO:0071949">
    <property type="term" value="F:FAD binding"/>
    <property type="evidence" value="ECO:0007669"/>
    <property type="project" value="InterPro"/>
</dbReference>
<protein>
    <recommendedName>
        <fullName evidence="5">FAD-binding domain-containing protein</fullName>
    </recommendedName>
</protein>